<keyword evidence="7 11" id="KW-0413">Isomerase</keyword>
<evidence type="ECO:0000256" key="12">
    <source>
        <dbReference type="SAM" id="Coils"/>
    </source>
</evidence>
<feature type="coiled-coil region" evidence="12">
    <location>
        <begin position="91"/>
        <end position="118"/>
    </location>
</feature>
<keyword evidence="8" id="KW-0472">Membrane</keyword>
<reference evidence="15" key="1">
    <citation type="submission" date="2012-03" db="EMBL/GenBank/DDBJ databases">
        <authorList>
            <person name="Johnson S.L."/>
            <person name="Sims D."/>
            <person name="Han S."/>
            <person name="Bruce D.C."/>
            <person name="Dasch G.A."/>
        </authorList>
    </citation>
    <scope>NUCLEOTIDE SEQUENCE [LARGE SCALE GENOMIC DNA]</scope>
    <source>
        <strain evidence="15">TH1527</strain>
    </source>
</reference>
<comment type="similarity">
    <text evidence="3">Belongs to the PpiC/parvulin rotamase family.</text>
</comment>
<evidence type="ECO:0000256" key="2">
    <source>
        <dbReference type="ARBA" id="ARBA00004442"/>
    </source>
</evidence>
<evidence type="ECO:0000259" key="14">
    <source>
        <dbReference type="PROSITE" id="PS50198"/>
    </source>
</evidence>
<protein>
    <recommendedName>
        <fullName evidence="5">Parvulin-like PPIase</fullName>
        <ecNumber evidence="4">5.2.1.8</ecNumber>
    </recommendedName>
    <alternativeName>
        <fullName evidence="9">Peptidyl-prolyl cis-trans isomerase plp</fullName>
    </alternativeName>
    <alternativeName>
        <fullName evidence="10">Rotamase plp</fullName>
    </alternativeName>
</protein>
<dbReference type="PANTHER" id="PTHR47245:SF2">
    <property type="entry name" value="PEPTIDYL-PROLYL CIS-TRANS ISOMERASE HP_0175-RELATED"/>
    <property type="match status" value="1"/>
</dbReference>
<dbReference type="InterPro" id="IPR050245">
    <property type="entry name" value="PrsA_foldase"/>
</dbReference>
<evidence type="ECO:0000256" key="4">
    <source>
        <dbReference type="ARBA" id="ARBA00013194"/>
    </source>
</evidence>
<evidence type="ECO:0000256" key="9">
    <source>
        <dbReference type="ARBA" id="ARBA00030642"/>
    </source>
</evidence>
<keyword evidence="16" id="KW-1185">Reference proteome</keyword>
<evidence type="ECO:0000256" key="11">
    <source>
        <dbReference type="PROSITE-ProRule" id="PRU00278"/>
    </source>
</evidence>
<evidence type="ECO:0000256" key="6">
    <source>
        <dbReference type="ARBA" id="ARBA00023110"/>
    </source>
</evidence>
<organism evidence="15 16">
    <name type="scientific">Rickettsia typhi str. TH1527</name>
    <dbReference type="NCBI Taxonomy" id="1003201"/>
    <lineage>
        <taxon>Bacteria</taxon>
        <taxon>Pseudomonadati</taxon>
        <taxon>Pseudomonadota</taxon>
        <taxon>Alphaproteobacteria</taxon>
        <taxon>Rickettsiales</taxon>
        <taxon>Rickettsiaceae</taxon>
        <taxon>Rickettsieae</taxon>
        <taxon>Rickettsia</taxon>
        <taxon>typhus group</taxon>
    </lineage>
</organism>
<comment type="subcellular location">
    <subcellularLocation>
        <location evidence="2">Cell outer membrane</location>
    </subcellularLocation>
</comment>
<keyword evidence="13" id="KW-0732">Signal</keyword>
<evidence type="ECO:0000256" key="10">
    <source>
        <dbReference type="ARBA" id="ARBA00031484"/>
    </source>
</evidence>
<dbReference type="RefSeq" id="WP_014419445.1">
    <property type="nucleotide sequence ID" value="NC_017066.1"/>
</dbReference>
<evidence type="ECO:0000256" key="13">
    <source>
        <dbReference type="SAM" id="SignalP"/>
    </source>
</evidence>
<feature type="signal peptide" evidence="13">
    <location>
        <begin position="1"/>
        <end position="20"/>
    </location>
</feature>
<proteinExistence type="inferred from homology"/>
<keyword evidence="6 11" id="KW-0697">Rotamase</keyword>
<dbReference type="Gene3D" id="3.10.50.40">
    <property type="match status" value="1"/>
</dbReference>
<accession>A0ABM5MVF4</accession>
<gene>
    <name evidence="15" type="ORF">RTTH1527_02725</name>
</gene>
<sequence length="282" mass="31596">MKKLSVIFLSVSMLSSIAFCDQDKVVATYKGGEVKESQIMQEFKPQLNLQSGETIKNFDDFPLQDQEKLIKIYVNNLLLKEEVAKSSITSSKEFQEKLENAKNQLAQQELLANYIKSNITDKMFDDEYNKYVDNLKGKEQIKVAHILVKSQKEANTVKTKLSKGGNFNKLAEEFSLDKATASNGGVIGYIILNQSGQLVPEFENKAFALKVNEVSTPVKTDFGWHIIKVLEKKPVPIPTKKEAKVTIDNILAAEILKKYISDLEAKADLKIMLPKANSKTGS</sequence>
<evidence type="ECO:0000256" key="3">
    <source>
        <dbReference type="ARBA" id="ARBA00007656"/>
    </source>
</evidence>
<dbReference type="EMBL" id="CP003397">
    <property type="protein sequence ID" value="AFE54410.1"/>
    <property type="molecule type" value="Genomic_DNA"/>
</dbReference>
<evidence type="ECO:0000313" key="15">
    <source>
        <dbReference type="EMBL" id="AFE54410.1"/>
    </source>
</evidence>
<evidence type="ECO:0000256" key="5">
    <source>
        <dbReference type="ARBA" id="ARBA00018370"/>
    </source>
</evidence>
<dbReference type="InterPro" id="IPR000297">
    <property type="entry name" value="PPIase_PpiC"/>
</dbReference>
<keyword evidence="12" id="KW-0175">Coiled coil</keyword>
<dbReference type="EC" id="5.2.1.8" evidence="4"/>
<dbReference type="InterPro" id="IPR046357">
    <property type="entry name" value="PPIase_dom_sf"/>
</dbReference>
<evidence type="ECO:0000256" key="7">
    <source>
        <dbReference type="ARBA" id="ARBA00023235"/>
    </source>
</evidence>
<evidence type="ECO:0000313" key="16">
    <source>
        <dbReference type="Proteomes" id="UP000007581"/>
    </source>
</evidence>
<feature type="chain" id="PRO_5045114794" description="Parvulin-like PPIase" evidence="13">
    <location>
        <begin position="21"/>
        <end position="282"/>
    </location>
</feature>
<name>A0ABM5MVF4_RICTP</name>
<dbReference type="PROSITE" id="PS50198">
    <property type="entry name" value="PPIC_PPIASE_2"/>
    <property type="match status" value="1"/>
</dbReference>
<evidence type="ECO:0000256" key="1">
    <source>
        <dbReference type="ARBA" id="ARBA00000971"/>
    </source>
</evidence>
<comment type="catalytic activity">
    <reaction evidence="1">
        <text>[protein]-peptidylproline (omega=180) = [protein]-peptidylproline (omega=0)</text>
        <dbReference type="Rhea" id="RHEA:16237"/>
        <dbReference type="Rhea" id="RHEA-COMP:10747"/>
        <dbReference type="Rhea" id="RHEA-COMP:10748"/>
        <dbReference type="ChEBI" id="CHEBI:83833"/>
        <dbReference type="ChEBI" id="CHEBI:83834"/>
        <dbReference type="EC" id="5.2.1.8"/>
    </reaction>
</comment>
<keyword evidence="8" id="KW-0998">Cell outer membrane</keyword>
<dbReference type="SUPFAM" id="SSF54534">
    <property type="entry name" value="FKBP-like"/>
    <property type="match status" value="1"/>
</dbReference>
<feature type="domain" description="PpiC" evidence="14">
    <location>
        <begin position="138"/>
        <end position="231"/>
    </location>
</feature>
<evidence type="ECO:0000256" key="8">
    <source>
        <dbReference type="ARBA" id="ARBA00023237"/>
    </source>
</evidence>
<dbReference type="Pfam" id="PF13616">
    <property type="entry name" value="Rotamase_3"/>
    <property type="match status" value="1"/>
</dbReference>
<dbReference type="Proteomes" id="UP000007581">
    <property type="component" value="Chromosome"/>
</dbReference>
<dbReference type="PANTHER" id="PTHR47245">
    <property type="entry name" value="PEPTIDYLPROLYL ISOMERASE"/>
    <property type="match status" value="1"/>
</dbReference>